<organism evidence="2 3">
    <name type="scientific">Hyphomonas adhaerens</name>
    <dbReference type="NCBI Taxonomy" id="81029"/>
    <lineage>
        <taxon>Bacteria</taxon>
        <taxon>Pseudomonadati</taxon>
        <taxon>Pseudomonadota</taxon>
        <taxon>Alphaproteobacteria</taxon>
        <taxon>Hyphomonadales</taxon>
        <taxon>Hyphomonadaceae</taxon>
        <taxon>Hyphomonas</taxon>
    </lineage>
</organism>
<gene>
    <name evidence="2" type="ORF">DCG58_15370</name>
</gene>
<accession>A0A3B9H2N4</accession>
<dbReference type="AlphaFoldDB" id="A0A3B9H2N4"/>
<proteinExistence type="predicted"/>
<evidence type="ECO:0000313" key="2">
    <source>
        <dbReference type="EMBL" id="HAE28544.1"/>
    </source>
</evidence>
<comment type="caution">
    <text evidence="2">The sequence shown here is derived from an EMBL/GenBank/DDBJ whole genome shotgun (WGS) entry which is preliminary data.</text>
</comment>
<dbReference type="EMBL" id="DMAN01000346">
    <property type="protein sequence ID" value="HAE28544.1"/>
    <property type="molecule type" value="Genomic_DNA"/>
</dbReference>
<feature type="non-terminal residue" evidence="2">
    <location>
        <position position="1"/>
    </location>
</feature>
<sequence length="33" mass="3503">SWDESAGGPVLEALGITPEQAEQMAEAMKAQQE</sequence>
<reference evidence="2 3" key="1">
    <citation type="journal article" date="2018" name="Nat. Biotechnol.">
        <title>A standardized bacterial taxonomy based on genome phylogeny substantially revises the tree of life.</title>
        <authorList>
            <person name="Parks D.H."/>
            <person name="Chuvochina M."/>
            <person name="Waite D.W."/>
            <person name="Rinke C."/>
            <person name="Skarshewski A."/>
            <person name="Chaumeil P.A."/>
            <person name="Hugenholtz P."/>
        </authorList>
    </citation>
    <scope>NUCLEOTIDE SEQUENCE [LARGE SCALE GENOMIC DNA]</scope>
    <source>
        <strain evidence="2">UBA8733</strain>
    </source>
</reference>
<protein>
    <submittedName>
        <fullName evidence="2">2,5-dichloro-2,5-cyclohexadiene-1,4-diol dehydrogenase</fullName>
    </submittedName>
</protein>
<dbReference type="Proteomes" id="UP000259610">
    <property type="component" value="Unassembled WGS sequence"/>
</dbReference>
<feature type="region of interest" description="Disordered" evidence="1">
    <location>
        <begin position="1"/>
        <end position="33"/>
    </location>
</feature>
<evidence type="ECO:0000256" key="1">
    <source>
        <dbReference type="SAM" id="MobiDB-lite"/>
    </source>
</evidence>
<evidence type="ECO:0000313" key="3">
    <source>
        <dbReference type="Proteomes" id="UP000259610"/>
    </source>
</evidence>
<name>A0A3B9H2N4_9PROT</name>
<feature type="compositionally biased region" description="Low complexity" evidence="1">
    <location>
        <begin position="19"/>
        <end position="33"/>
    </location>
</feature>